<reference evidence="2 3" key="1">
    <citation type="journal article" date="2018" name="New Phytol.">
        <title>Phylogenomics of Endogonaceae and evolution of mycorrhizas within Mucoromycota.</title>
        <authorList>
            <person name="Chang Y."/>
            <person name="Desiro A."/>
            <person name="Na H."/>
            <person name="Sandor L."/>
            <person name="Lipzen A."/>
            <person name="Clum A."/>
            <person name="Barry K."/>
            <person name="Grigoriev I.V."/>
            <person name="Martin F.M."/>
            <person name="Stajich J.E."/>
            <person name="Smith M.E."/>
            <person name="Bonito G."/>
            <person name="Spatafora J.W."/>
        </authorList>
    </citation>
    <scope>NUCLEOTIDE SEQUENCE [LARGE SCALE GENOMIC DNA]</scope>
    <source>
        <strain evidence="2 3">GMNB39</strain>
    </source>
</reference>
<dbReference type="Proteomes" id="UP000268093">
    <property type="component" value="Unassembled WGS sequence"/>
</dbReference>
<proteinExistence type="predicted"/>
<sequence length="317" mass="32743">MELHGEEGQDLVDDALVRTVIGVDKEFLVVLGKGRDVDGIPVVLRGNVASAGEHICARDVVTAVTVLHLLGLGAGGEGQELVAQTNTKDRFRGGLEHGAETSDGGLDHGRVAWPVGDKDAVELGDGLGGKVVVPGDDLELNATVDEAADLVELHAHIDSDDAQRAAARVLNGLGMIRLLRRFERDFGDEVTSIGVHPRDVLVLAHPGFHEAVSRDGEGAGSRDAKGRGGVDIGNDGLGKEDFAEEGALGADLFGQGACVDTVDGGDVVLLQPVSQGGGGKVVRVVIAVVPDDEGGDVDLVGFEVSGNVFEEFVHVGA</sequence>
<accession>A0A433D6F5</accession>
<dbReference type="EMBL" id="RBNI01005903">
    <property type="protein sequence ID" value="RUP46405.1"/>
    <property type="molecule type" value="Genomic_DNA"/>
</dbReference>
<keyword evidence="3" id="KW-1185">Reference proteome</keyword>
<evidence type="ECO:0000313" key="3">
    <source>
        <dbReference type="Proteomes" id="UP000268093"/>
    </source>
</evidence>
<comment type="caution">
    <text evidence="2">The sequence shown here is derived from an EMBL/GenBank/DDBJ whole genome shotgun (WGS) entry which is preliminary data.</text>
</comment>
<name>A0A433D6F5_9FUNG</name>
<evidence type="ECO:0000256" key="1">
    <source>
        <dbReference type="SAM" id="MobiDB-lite"/>
    </source>
</evidence>
<gene>
    <name evidence="2" type="ORF">BC936DRAFT_147002</name>
</gene>
<feature type="region of interest" description="Disordered" evidence="1">
    <location>
        <begin position="212"/>
        <end position="232"/>
    </location>
</feature>
<protein>
    <submittedName>
        <fullName evidence="2">Uncharacterized protein</fullName>
    </submittedName>
</protein>
<organism evidence="2 3">
    <name type="scientific">Jimgerdemannia flammicorona</name>
    <dbReference type="NCBI Taxonomy" id="994334"/>
    <lineage>
        <taxon>Eukaryota</taxon>
        <taxon>Fungi</taxon>
        <taxon>Fungi incertae sedis</taxon>
        <taxon>Mucoromycota</taxon>
        <taxon>Mucoromycotina</taxon>
        <taxon>Endogonomycetes</taxon>
        <taxon>Endogonales</taxon>
        <taxon>Endogonaceae</taxon>
        <taxon>Jimgerdemannia</taxon>
    </lineage>
</organism>
<evidence type="ECO:0000313" key="2">
    <source>
        <dbReference type="EMBL" id="RUP46405.1"/>
    </source>
</evidence>
<feature type="compositionally biased region" description="Basic and acidic residues" evidence="1">
    <location>
        <begin position="212"/>
        <end position="228"/>
    </location>
</feature>
<dbReference type="AlphaFoldDB" id="A0A433D6F5"/>